<proteinExistence type="predicted"/>
<dbReference type="AlphaFoldDB" id="A0A544SWL1"/>
<dbReference type="OrthoDB" id="2541898at2"/>
<keyword evidence="1" id="KW-0472">Membrane</keyword>
<comment type="caution">
    <text evidence="4">The sequence shown here is derived from an EMBL/GenBank/DDBJ whole genome shotgun (WGS) entry which is preliminary data.</text>
</comment>
<accession>A0A544SWL1</accession>
<evidence type="ECO:0000313" key="5">
    <source>
        <dbReference type="Proteomes" id="UP000317316"/>
    </source>
</evidence>
<dbReference type="Gene3D" id="2.60.40.1630">
    <property type="entry name" value="bacillus anthracis domain"/>
    <property type="match status" value="1"/>
</dbReference>
<dbReference type="EMBL" id="VDGH01000013">
    <property type="protein sequence ID" value="TQR09592.1"/>
    <property type="molecule type" value="Genomic_DNA"/>
</dbReference>
<feature type="domain" description="DUF5643" evidence="3">
    <location>
        <begin position="228"/>
        <end position="342"/>
    </location>
</feature>
<dbReference type="Proteomes" id="UP000317316">
    <property type="component" value="Unassembled WGS sequence"/>
</dbReference>
<evidence type="ECO:0000256" key="1">
    <source>
        <dbReference type="SAM" id="Phobius"/>
    </source>
</evidence>
<gene>
    <name evidence="4" type="ORF">FG382_19625</name>
</gene>
<dbReference type="Pfam" id="PF18705">
    <property type="entry name" value="DUF5643"/>
    <property type="match status" value="1"/>
</dbReference>
<sequence>MSIFKELNNVKLNVSEFEEKPLSALEQKRIQKKIFNKILTKKKKKNYFLLAAASFIVISSLTISLTFPAFAAKLPIISNIFQLLSNNEYYVFEEYDEHSTDIGLTEESNGISITATNAVYDGENITIAYTITSEEDLGERPVLEGNMVVDEFGDQYEYNGFDHNFIVEKISDHEYAVVYIYQLLKGTKPDAIKVTWAGDSVRNLNNVEQETFGNWTFQFSLNKLDNKTKKYAANEFSTVDEGIEVELTKITQTPISSTIYLSELVDERLVSQEKEEMRGVQIEYLISDNLGKEYNYVHYRDTGHSTDFDVNHKSYPRVTTTVFDEAATTLTITPIVLVMKVDNPNTKGEGPLVPVMEPYTIESIQVPINKN</sequence>
<organism evidence="4 5">
    <name type="scientific">Psychrobacillus lasiicapitis</name>
    <dbReference type="NCBI Taxonomy" id="1636719"/>
    <lineage>
        <taxon>Bacteria</taxon>
        <taxon>Bacillati</taxon>
        <taxon>Bacillota</taxon>
        <taxon>Bacilli</taxon>
        <taxon>Bacillales</taxon>
        <taxon>Bacillaceae</taxon>
        <taxon>Psychrobacillus</taxon>
    </lineage>
</organism>
<evidence type="ECO:0000313" key="4">
    <source>
        <dbReference type="EMBL" id="TQR09592.1"/>
    </source>
</evidence>
<feature type="transmembrane region" description="Helical" evidence="1">
    <location>
        <begin position="47"/>
        <end position="71"/>
    </location>
</feature>
<dbReference type="Pfam" id="PF13786">
    <property type="entry name" value="DUF4179"/>
    <property type="match status" value="1"/>
</dbReference>
<keyword evidence="1" id="KW-0812">Transmembrane</keyword>
<keyword evidence="1" id="KW-1133">Transmembrane helix</keyword>
<name>A0A544SWL1_9BACI</name>
<dbReference type="RefSeq" id="WP_142540566.1">
    <property type="nucleotide sequence ID" value="NZ_BMIE01000002.1"/>
</dbReference>
<dbReference type="InterPro" id="IPR025436">
    <property type="entry name" value="DUF4179"/>
</dbReference>
<feature type="domain" description="DUF4179" evidence="2">
    <location>
        <begin position="41"/>
        <end position="132"/>
    </location>
</feature>
<dbReference type="InterPro" id="IPR040680">
    <property type="entry name" value="DUF5643"/>
</dbReference>
<evidence type="ECO:0000259" key="2">
    <source>
        <dbReference type="Pfam" id="PF13786"/>
    </source>
</evidence>
<protein>
    <submittedName>
        <fullName evidence="4">DUF4179 domain-containing protein</fullName>
    </submittedName>
</protein>
<keyword evidence="5" id="KW-1185">Reference proteome</keyword>
<reference evidence="4 5" key="1">
    <citation type="submission" date="2019-05" db="EMBL/GenBank/DDBJ databases">
        <title>Psychrobacillus vulpis sp. nov., a new species isolated from feces of a red fox that inhabits in The Tablas de Daimiel Natural Park, Albacete, Spain.</title>
        <authorList>
            <person name="Rodriguez M."/>
            <person name="Reina J.C."/>
            <person name="Bejar V."/>
            <person name="Llamas I."/>
        </authorList>
    </citation>
    <scope>NUCLEOTIDE SEQUENCE [LARGE SCALE GENOMIC DNA]</scope>
    <source>
        <strain evidence="4 5">NEAU-3TGS17</strain>
    </source>
</reference>
<evidence type="ECO:0000259" key="3">
    <source>
        <dbReference type="Pfam" id="PF18705"/>
    </source>
</evidence>
<dbReference type="Gene3D" id="2.60.40.1640">
    <property type="entry name" value="Conserved domain protein"/>
    <property type="match status" value="1"/>
</dbReference>